<name>A0A3Y9C7L5_SALEB</name>
<reference evidence="1" key="1">
    <citation type="submission" date="2018-08" db="EMBL/GenBank/DDBJ databases">
        <authorList>
            <person name="Ashton P.M."/>
            <person name="Dallman T."/>
            <person name="Nair S."/>
            <person name="De Pinna E."/>
            <person name="Peters T."/>
            <person name="Grant K."/>
        </authorList>
    </citation>
    <scope>NUCLEOTIDE SEQUENCE [LARGE SCALE GENOMIC DNA]</scope>
    <source>
        <strain evidence="1">43913</strain>
    </source>
</reference>
<dbReference type="Gene3D" id="3.30.450.360">
    <property type="match status" value="1"/>
</dbReference>
<accession>A0A3Y9C7L5</accession>
<gene>
    <name evidence="1" type="ORF">AU894_28025</name>
</gene>
<sequence length="143" mass="15823">MPWIFFLLGLFAVVIYGGGPTPSGLALEQQNIQNQLSQQARQTLAWLTALNDWRYEHPLQNGTIDASQTGIPLSKHLKNQVVSNRLWVWQPSKPGLFNALLAQSDRSALIGQVRGRRLFDATNTDMQVAVPDTVPDGSLVCLN</sequence>
<dbReference type="AlphaFoldDB" id="A0A3Y9C7L5"/>
<proteinExistence type="predicted"/>
<comment type="caution">
    <text evidence="1">The sequence shown here is derived from an EMBL/GenBank/DDBJ whole genome shotgun (WGS) entry which is preliminary data.</text>
</comment>
<dbReference type="EMBL" id="AAAFYZ010000166">
    <property type="protein sequence ID" value="EAB8479946.1"/>
    <property type="molecule type" value="Genomic_DNA"/>
</dbReference>
<dbReference type="Proteomes" id="UP000839644">
    <property type="component" value="Unassembled WGS sequence"/>
</dbReference>
<evidence type="ECO:0008006" key="2">
    <source>
        <dbReference type="Google" id="ProtNLM"/>
    </source>
</evidence>
<dbReference type="Pfam" id="PF07419">
    <property type="entry name" value="PilM"/>
    <property type="match status" value="1"/>
</dbReference>
<organism evidence="1">
    <name type="scientific">Salmonella enterica subsp. enterica serovar Java</name>
    <dbReference type="NCBI Taxonomy" id="224729"/>
    <lineage>
        <taxon>Bacteria</taxon>
        <taxon>Pseudomonadati</taxon>
        <taxon>Pseudomonadota</taxon>
        <taxon>Gammaproteobacteria</taxon>
        <taxon>Enterobacterales</taxon>
        <taxon>Enterobacteriaceae</taxon>
        <taxon>Salmonella</taxon>
    </lineage>
</organism>
<protein>
    <recommendedName>
        <fullName evidence="2">Pilus assembly protein PilP</fullName>
    </recommendedName>
</protein>
<evidence type="ECO:0000313" key="1">
    <source>
        <dbReference type="EMBL" id="EAB8479946.1"/>
    </source>
</evidence>
<dbReference type="InterPro" id="IPR009987">
    <property type="entry name" value="IM_PilM"/>
</dbReference>